<sequence>MIIGIDAGGTSTIGALMDERGDIQATFKSGFGNPLIDLERALLHIEEVMKACREASNQKISRVIIGMAGYSTLKHKLKLPSHWENDHPVHILSDAELAFEAGIPDGEGILTIAGTGSIHIGKHNDKLYTAGGWGHLLGDEGGGYHIGKQAIRHVLTDLEYSRVQGSFTEKLLSHLNLQDSNGIKEWFYTSDKSEVAKLSRFVAYLNREKNKTASNLMIKSAESLAEQVNRLYKNIGLTDKSKLVVSGSLLIQNDSYLKYFKQALKPAFSSVEKLGAPPYSGAYSLHLKMNS</sequence>
<evidence type="ECO:0000259" key="1">
    <source>
        <dbReference type="Pfam" id="PF01869"/>
    </source>
</evidence>
<keyword evidence="3" id="KW-1185">Reference proteome</keyword>
<dbReference type="CDD" id="cd24007">
    <property type="entry name" value="ASKHA_NBD_eukNAGK-like"/>
    <property type="match status" value="1"/>
</dbReference>
<reference evidence="3" key="1">
    <citation type="journal article" date="2019" name="Int. J. Syst. Evol. Microbiol.">
        <title>The Global Catalogue of Microorganisms (GCM) 10K type strain sequencing project: providing services to taxonomists for standard genome sequencing and annotation.</title>
        <authorList>
            <consortium name="The Broad Institute Genomics Platform"/>
            <consortium name="The Broad Institute Genome Sequencing Center for Infectious Disease"/>
            <person name="Wu L."/>
            <person name="Ma J."/>
        </authorList>
    </citation>
    <scope>NUCLEOTIDE SEQUENCE [LARGE SCALE GENOMIC DNA]</scope>
    <source>
        <strain evidence="3">CCUG 73951</strain>
    </source>
</reference>
<dbReference type="GO" id="GO:0016301">
    <property type="term" value="F:kinase activity"/>
    <property type="evidence" value="ECO:0007669"/>
    <property type="project" value="UniProtKB-KW"/>
</dbReference>
<evidence type="ECO:0000313" key="2">
    <source>
        <dbReference type="EMBL" id="MFC7321823.1"/>
    </source>
</evidence>
<proteinExistence type="predicted"/>
<dbReference type="InterPro" id="IPR052519">
    <property type="entry name" value="Euk-type_GlcNAc_Kinase"/>
</dbReference>
<keyword evidence="2" id="KW-0418">Kinase</keyword>
<dbReference type="InterPro" id="IPR043129">
    <property type="entry name" value="ATPase_NBD"/>
</dbReference>
<gene>
    <name evidence="2" type="ORF">ACFQMN_13125</name>
</gene>
<protein>
    <submittedName>
        <fullName evidence="2">N-acetylglucosamine kinase</fullName>
    </submittedName>
</protein>
<evidence type="ECO:0000313" key="3">
    <source>
        <dbReference type="Proteomes" id="UP001596494"/>
    </source>
</evidence>
<dbReference type="Pfam" id="PF01869">
    <property type="entry name" value="BcrAD_BadFG"/>
    <property type="match status" value="1"/>
</dbReference>
<dbReference type="RefSeq" id="WP_289215763.1">
    <property type="nucleotide sequence ID" value="NZ_JAPVRC010000004.1"/>
</dbReference>
<dbReference type="PANTHER" id="PTHR43190">
    <property type="entry name" value="N-ACETYL-D-GLUCOSAMINE KINASE"/>
    <property type="match status" value="1"/>
</dbReference>
<name>A0ABW2K4R7_9BACI</name>
<dbReference type="InterPro" id="IPR002731">
    <property type="entry name" value="ATPase_BadF"/>
</dbReference>
<dbReference type="EMBL" id="JBHTBY010000011">
    <property type="protein sequence ID" value="MFC7321823.1"/>
    <property type="molecule type" value="Genomic_DNA"/>
</dbReference>
<comment type="caution">
    <text evidence="2">The sequence shown here is derived from an EMBL/GenBank/DDBJ whole genome shotgun (WGS) entry which is preliminary data.</text>
</comment>
<dbReference type="Proteomes" id="UP001596494">
    <property type="component" value="Unassembled WGS sequence"/>
</dbReference>
<dbReference type="Gene3D" id="3.30.420.40">
    <property type="match status" value="2"/>
</dbReference>
<dbReference type="SUPFAM" id="SSF53067">
    <property type="entry name" value="Actin-like ATPase domain"/>
    <property type="match status" value="2"/>
</dbReference>
<organism evidence="2 3">
    <name type="scientific">Halobacillus campisalis</name>
    <dbReference type="NCBI Taxonomy" id="435909"/>
    <lineage>
        <taxon>Bacteria</taxon>
        <taxon>Bacillati</taxon>
        <taxon>Bacillota</taxon>
        <taxon>Bacilli</taxon>
        <taxon>Bacillales</taxon>
        <taxon>Bacillaceae</taxon>
        <taxon>Halobacillus</taxon>
    </lineage>
</organism>
<keyword evidence="2" id="KW-0808">Transferase</keyword>
<dbReference type="PANTHER" id="PTHR43190:SF3">
    <property type="entry name" value="N-ACETYL-D-GLUCOSAMINE KINASE"/>
    <property type="match status" value="1"/>
</dbReference>
<feature type="domain" description="ATPase BadF/BadG/BcrA/BcrD type" evidence="1">
    <location>
        <begin position="3"/>
        <end position="278"/>
    </location>
</feature>
<accession>A0ABW2K4R7</accession>